<protein>
    <submittedName>
        <fullName evidence="2">Uncharacterized protein</fullName>
    </submittedName>
</protein>
<comment type="caution">
    <text evidence="2">The sequence shown here is derived from an EMBL/GenBank/DDBJ whole genome shotgun (WGS) entry which is preliminary data.</text>
</comment>
<dbReference type="PANTHER" id="PTHR36790:SF1">
    <property type="entry name" value="MYELIN TRANSCRIPTION FACTOR"/>
    <property type="match status" value="1"/>
</dbReference>
<accession>A0A9N7RPI9</accession>
<sequence length="178" mass="20779">MLATQFPKTSHKPLQPKNQLLSITKPKPKPKPRLDWWAHDNKENIPPQQKDSSMECIDGSLADELSAIRERLDRLRIDREKNERLLRERGLMLDLHLQDILNRGQAQKQLEIEVDRLYRLKEIRVACTRISQVRSLRDKEEEKQMNQDILNKAQTTSGEGIEEKIEGYSQISISELTS</sequence>
<name>A0A9N7RPI9_STRHE</name>
<reference evidence="2" key="1">
    <citation type="submission" date="2019-12" db="EMBL/GenBank/DDBJ databases">
        <authorList>
            <person name="Scholes J."/>
        </authorList>
    </citation>
    <scope>NUCLEOTIDE SEQUENCE</scope>
</reference>
<evidence type="ECO:0000313" key="3">
    <source>
        <dbReference type="Proteomes" id="UP001153555"/>
    </source>
</evidence>
<proteinExistence type="predicted"/>
<organism evidence="2 3">
    <name type="scientific">Striga hermonthica</name>
    <name type="common">Purple witchweed</name>
    <name type="synonym">Buchnera hermonthica</name>
    <dbReference type="NCBI Taxonomy" id="68872"/>
    <lineage>
        <taxon>Eukaryota</taxon>
        <taxon>Viridiplantae</taxon>
        <taxon>Streptophyta</taxon>
        <taxon>Embryophyta</taxon>
        <taxon>Tracheophyta</taxon>
        <taxon>Spermatophyta</taxon>
        <taxon>Magnoliopsida</taxon>
        <taxon>eudicotyledons</taxon>
        <taxon>Gunneridae</taxon>
        <taxon>Pentapetalae</taxon>
        <taxon>asterids</taxon>
        <taxon>lamiids</taxon>
        <taxon>Lamiales</taxon>
        <taxon>Orobanchaceae</taxon>
        <taxon>Buchnereae</taxon>
        <taxon>Striga</taxon>
    </lineage>
</organism>
<dbReference type="OrthoDB" id="982181at2759"/>
<dbReference type="AlphaFoldDB" id="A0A9N7RPI9"/>
<feature type="region of interest" description="Disordered" evidence="1">
    <location>
        <begin position="1"/>
        <end position="35"/>
    </location>
</feature>
<gene>
    <name evidence="2" type="ORF">SHERM_03302</name>
</gene>
<dbReference type="PANTHER" id="PTHR36790">
    <property type="entry name" value="MYELIN TRANSCRIPTION FACTOR"/>
    <property type="match status" value="1"/>
</dbReference>
<dbReference type="Proteomes" id="UP001153555">
    <property type="component" value="Unassembled WGS sequence"/>
</dbReference>
<evidence type="ECO:0000256" key="1">
    <source>
        <dbReference type="SAM" id="MobiDB-lite"/>
    </source>
</evidence>
<dbReference type="EMBL" id="CACSLK010030184">
    <property type="protein sequence ID" value="CAA0836191.1"/>
    <property type="molecule type" value="Genomic_DNA"/>
</dbReference>
<evidence type="ECO:0000313" key="2">
    <source>
        <dbReference type="EMBL" id="CAA0836191.1"/>
    </source>
</evidence>
<keyword evidence="3" id="KW-1185">Reference proteome</keyword>